<feature type="region of interest" description="Disordered" evidence="1">
    <location>
        <begin position="58"/>
        <end position="90"/>
    </location>
</feature>
<organism evidence="2 3">
    <name type="scientific">Phascolomyces articulosus</name>
    <dbReference type="NCBI Taxonomy" id="60185"/>
    <lineage>
        <taxon>Eukaryota</taxon>
        <taxon>Fungi</taxon>
        <taxon>Fungi incertae sedis</taxon>
        <taxon>Mucoromycota</taxon>
        <taxon>Mucoromycotina</taxon>
        <taxon>Mucoromycetes</taxon>
        <taxon>Mucorales</taxon>
        <taxon>Lichtheimiaceae</taxon>
        <taxon>Phascolomyces</taxon>
    </lineage>
</organism>
<dbReference type="EMBL" id="JAIXMP010000013">
    <property type="protein sequence ID" value="KAI9263449.1"/>
    <property type="molecule type" value="Genomic_DNA"/>
</dbReference>
<gene>
    <name evidence="2" type="ORF">BDA99DRAFT_605067</name>
</gene>
<sequence>MASQSSQTATNLNTEEREKLKLPRNHALASDVTLMPEHVLPSTVTETKRFQGKMAKEVVDDMENSRSKRLRAKHINEEESDTDIIEGDSSEDKDDLWIGWKKLLKGLQDRVTLPSGAAAPSTFLFLEGLGSLWAPYAYIDNTIGGDGTKNYSSMKTQLPL</sequence>
<keyword evidence="3" id="KW-1185">Reference proteome</keyword>
<reference evidence="2" key="1">
    <citation type="journal article" date="2022" name="IScience">
        <title>Evolution of zygomycete secretomes and the origins of terrestrial fungal ecologies.</title>
        <authorList>
            <person name="Chang Y."/>
            <person name="Wang Y."/>
            <person name="Mondo S."/>
            <person name="Ahrendt S."/>
            <person name="Andreopoulos W."/>
            <person name="Barry K."/>
            <person name="Beard J."/>
            <person name="Benny G.L."/>
            <person name="Blankenship S."/>
            <person name="Bonito G."/>
            <person name="Cuomo C."/>
            <person name="Desiro A."/>
            <person name="Gervers K.A."/>
            <person name="Hundley H."/>
            <person name="Kuo A."/>
            <person name="LaButti K."/>
            <person name="Lang B.F."/>
            <person name="Lipzen A."/>
            <person name="O'Donnell K."/>
            <person name="Pangilinan J."/>
            <person name="Reynolds N."/>
            <person name="Sandor L."/>
            <person name="Smith M.E."/>
            <person name="Tsang A."/>
            <person name="Grigoriev I.V."/>
            <person name="Stajich J.E."/>
            <person name="Spatafora J.W."/>
        </authorList>
    </citation>
    <scope>NUCLEOTIDE SEQUENCE</scope>
    <source>
        <strain evidence="2">RSA 2281</strain>
    </source>
</reference>
<protein>
    <submittedName>
        <fullName evidence="2">Uncharacterized protein</fullName>
    </submittedName>
</protein>
<evidence type="ECO:0000313" key="2">
    <source>
        <dbReference type="EMBL" id="KAI9263449.1"/>
    </source>
</evidence>
<dbReference type="AlphaFoldDB" id="A0AAD5K0Z6"/>
<feature type="compositionally biased region" description="Polar residues" evidence="1">
    <location>
        <begin position="1"/>
        <end position="13"/>
    </location>
</feature>
<reference evidence="2" key="2">
    <citation type="submission" date="2023-02" db="EMBL/GenBank/DDBJ databases">
        <authorList>
            <consortium name="DOE Joint Genome Institute"/>
            <person name="Mondo S.J."/>
            <person name="Chang Y."/>
            <person name="Wang Y."/>
            <person name="Ahrendt S."/>
            <person name="Andreopoulos W."/>
            <person name="Barry K."/>
            <person name="Beard J."/>
            <person name="Benny G.L."/>
            <person name="Blankenship S."/>
            <person name="Bonito G."/>
            <person name="Cuomo C."/>
            <person name="Desiro A."/>
            <person name="Gervers K.A."/>
            <person name="Hundley H."/>
            <person name="Kuo A."/>
            <person name="LaButti K."/>
            <person name="Lang B.F."/>
            <person name="Lipzen A."/>
            <person name="O'Donnell K."/>
            <person name="Pangilinan J."/>
            <person name="Reynolds N."/>
            <person name="Sandor L."/>
            <person name="Smith M.W."/>
            <person name="Tsang A."/>
            <person name="Grigoriev I.V."/>
            <person name="Stajich J.E."/>
            <person name="Spatafora J.W."/>
        </authorList>
    </citation>
    <scope>NUCLEOTIDE SEQUENCE</scope>
    <source>
        <strain evidence="2">RSA 2281</strain>
    </source>
</reference>
<proteinExistence type="predicted"/>
<evidence type="ECO:0000256" key="1">
    <source>
        <dbReference type="SAM" id="MobiDB-lite"/>
    </source>
</evidence>
<feature type="region of interest" description="Disordered" evidence="1">
    <location>
        <begin position="1"/>
        <end position="24"/>
    </location>
</feature>
<feature type="compositionally biased region" description="Acidic residues" evidence="1">
    <location>
        <begin position="78"/>
        <end position="90"/>
    </location>
</feature>
<evidence type="ECO:0000313" key="3">
    <source>
        <dbReference type="Proteomes" id="UP001209540"/>
    </source>
</evidence>
<comment type="caution">
    <text evidence="2">The sequence shown here is derived from an EMBL/GenBank/DDBJ whole genome shotgun (WGS) entry which is preliminary data.</text>
</comment>
<dbReference type="Proteomes" id="UP001209540">
    <property type="component" value="Unassembled WGS sequence"/>
</dbReference>
<accession>A0AAD5K0Z6</accession>
<name>A0AAD5K0Z6_9FUNG</name>